<accession>A0ABQ8QE14</accession>
<comment type="caution">
    <text evidence="1">The sequence shown here is derived from an EMBL/GenBank/DDBJ whole genome shotgun (WGS) entry which is preliminary data.</text>
</comment>
<dbReference type="EMBL" id="MU790602">
    <property type="protein sequence ID" value="KAJ3996761.1"/>
    <property type="molecule type" value="Genomic_DNA"/>
</dbReference>
<gene>
    <name evidence="1" type="ORF">F5050DRAFT_51421</name>
</gene>
<protein>
    <recommendedName>
        <fullName evidence="3">P-loop containing nucleoside triphosphate hydrolase protein</fullName>
    </recommendedName>
</protein>
<evidence type="ECO:0000313" key="2">
    <source>
        <dbReference type="Proteomes" id="UP001163828"/>
    </source>
</evidence>
<reference evidence="1" key="1">
    <citation type="submission" date="2022-08" db="EMBL/GenBank/DDBJ databases">
        <authorList>
            <consortium name="DOE Joint Genome Institute"/>
            <person name="Min B."/>
            <person name="Riley R."/>
            <person name="Sierra-Patev S."/>
            <person name="Naranjo-Ortiz M."/>
            <person name="Looney B."/>
            <person name="Konkel Z."/>
            <person name="Slot J.C."/>
            <person name="Sakamoto Y."/>
            <person name="Steenwyk J.L."/>
            <person name="Rokas A."/>
            <person name="Carro J."/>
            <person name="Camarero S."/>
            <person name="Ferreira P."/>
            <person name="Molpeceres G."/>
            <person name="Ruiz-Duenas F.J."/>
            <person name="Serrano A."/>
            <person name="Henrissat B."/>
            <person name="Drula E."/>
            <person name="Hughes K.W."/>
            <person name="Mata J.L."/>
            <person name="Ishikawa N.K."/>
            <person name="Vargas-Isla R."/>
            <person name="Ushijima S."/>
            <person name="Smith C.A."/>
            <person name="Ahrendt S."/>
            <person name="Andreopoulos W."/>
            <person name="He G."/>
            <person name="Labutti K."/>
            <person name="Lipzen A."/>
            <person name="Ng V."/>
            <person name="Sandor L."/>
            <person name="Barry K."/>
            <person name="Martinez A.T."/>
            <person name="Xiao Y."/>
            <person name="Gibbons J.G."/>
            <person name="Terashima K."/>
            <person name="Hibbett D.S."/>
            <person name="Grigoriev I.V."/>
        </authorList>
    </citation>
    <scope>NUCLEOTIDE SEQUENCE</scope>
    <source>
        <strain evidence="1">TFB10827</strain>
    </source>
</reference>
<proteinExistence type="predicted"/>
<name>A0ABQ8QE14_9AGAR</name>
<keyword evidence="2" id="KW-1185">Reference proteome</keyword>
<dbReference type="Proteomes" id="UP001163828">
    <property type="component" value="Unassembled WGS sequence"/>
</dbReference>
<evidence type="ECO:0008006" key="3">
    <source>
        <dbReference type="Google" id="ProtNLM"/>
    </source>
</evidence>
<organism evidence="1 2">
    <name type="scientific">Lentinula boryana</name>
    <dbReference type="NCBI Taxonomy" id="40481"/>
    <lineage>
        <taxon>Eukaryota</taxon>
        <taxon>Fungi</taxon>
        <taxon>Dikarya</taxon>
        <taxon>Basidiomycota</taxon>
        <taxon>Agaricomycotina</taxon>
        <taxon>Agaricomycetes</taxon>
        <taxon>Agaricomycetidae</taxon>
        <taxon>Agaricales</taxon>
        <taxon>Marasmiineae</taxon>
        <taxon>Omphalotaceae</taxon>
        <taxon>Lentinula</taxon>
    </lineage>
</organism>
<evidence type="ECO:0000313" key="1">
    <source>
        <dbReference type="EMBL" id="KAJ3996761.1"/>
    </source>
</evidence>
<sequence length="210" mass="24479">MSSNSRWQISNLSVDTKFTWTKIQVMNPTMMKQKVRTRRSSWFAKSFMTPSRLSLAGWWLQKVNETIFPSPLPITLLIIPPNPFRINPAFGRERLVIAGLPAIGKTTFLRYVWLLRVAMNLPTVYCETGPVLLWKGQTLYQANFELVKYSKNDFTGFVPEEAWCLLDSNNINEHFILQASSSRPQQIQWVKKAYAKFFMREWSKDEFITG</sequence>